<keyword evidence="1" id="KW-1133">Transmembrane helix</keyword>
<organism evidence="3 4">
    <name type="scientific">Mycena pura</name>
    <dbReference type="NCBI Taxonomy" id="153505"/>
    <lineage>
        <taxon>Eukaryota</taxon>
        <taxon>Fungi</taxon>
        <taxon>Dikarya</taxon>
        <taxon>Basidiomycota</taxon>
        <taxon>Agaricomycotina</taxon>
        <taxon>Agaricomycetes</taxon>
        <taxon>Agaricomycetidae</taxon>
        <taxon>Agaricales</taxon>
        <taxon>Marasmiineae</taxon>
        <taxon>Mycenaceae</taxon>
        <taxon>Mycena</taxon>
    </lineage>
</organism>
<feature type="transmembrane region" description="Helical" evidence="1">
    <location>
        <begin position="344"/>
        <end position="367"/>
    </location>
</feature>
<dbReference type="AlphaFoldDB" id="A0AAD6VMX1"/>
<sequence>MDTHTLPLESKKILEECPRLRILVVGKSGVGKSSLIYSTFGVDMASVSHDAPGVCDINTEITSTQNSLFVVHDSMGFEPGQTENFEIVKHFLESRSGDKVPVKDRVHVIWHCIQVPHAGGRTSETGDENFLKLASVQKVPVVVVFTQFDMLVERMEQDLLEKMTPDEDIDRLALEKADSEFHRLCLEPLRKASPGVRYARTTGLADRSLSRSSRRSLMHLIQITRELVEENVDGDVWIVSVMAQRANALEKINGSIEIGLKRYWQNLASAASFGNSTLETCLATIHEEITESWNFYDPSDLLNGKEFRDRIKAFVQLVTPGKSEVRSWFENLENIETLVGLGTALASVMAPAIAGIALSVVFIRWLTNAYRKTPEVLRCLMGYIIDLTLVMDQLFLIVLAIRPPRALTVDDIDLALEEYKRLDLGNVHREVRLYANKATFAQILQANNAEQKVKELIQRFRVKS</sequence>
<dbReference type="Proteomes" id="UP001219525">
    <property type="component" value="Unassembled WGS sequence"/>
</dbReference>
<dbReference type="Pfam" id="PF01926">
    <property type="entry name" value="MMR_HSR1"/>
    <property type="match status" value="1"/>
</dbReference>
<dbReference type="Gene3D" id="3.40.50.300">
    <property type="entry name" value="P-loop containing nucleotide triphosphate hydrolases"/>
    <property type="match status" value="1"/>
</dbReference>
<evidence type="ECO:0000313" key="4">
    <source>
        <dbReference type="Proteomes" id="UP001219525"/>
    </source>
</evidence>
<dbReference type="InterPro" id="IPR027417">
    <property type="entry name" value="P-loop_NTPase"/>
</dbReference>
<name>A0AAD6VMX1_9AGAR</name>
<gene>
    <name evidence="3" type="ORF">GGX14DRAFT_443367</name>
</gene>
<keyword evidence="1" id="KW-0472">Membrane</keyword>
<feature type="domain" description="G" evidence="2">
    <location>
        <begin position="21"/>
        <end position="146"/>
    </location>
</feature>
<protein>
    <recommendedName>
        <fullName evidence="2">G domain-containing protein</fullName>
    </recommendedName>
</protein>
<evidence type="ECO:0000259" key="2">
    <source>
        <dbReference type="Pfam" id="PF01926"/>
    </source>
</evidence>
<keyword evidence="1" id="KW-0812">Transmembrane</keyword>
<dbReference type="EMBL" id="JARJCW010000018">
    <property type="protein sequence ID" value="KAJ7214895.1"/>
    <property type="molecule type" value="Genomic_DNA"/>
</dbReference>
<accession>A0AAD6VMX1</accession>
<feature type="transmembrane region" description="Helical" evidence="1">
    <location>
        <begin position="379"/>
        <end position="401"/>
    </location>
</feature>
<dbReference type="InterPro" id="IPR006073">
    <property type="entry name" value="GTP-bd"/>
</dbReference>
<evidence type="ECO:0000313" key="3">
    <source>
        <dbReference type="EMBL" id="KAJ7214895.1"/>
    </source>
</evidence>
<keyword evidence="4" id="KW-1185">Reference proteome</keyword>
<dbReference type="SUPFAM" id="SSF52540">
    <property type="entry name" value="P-loop containing nucleoside triphosphate hydrolases"/>
    <property type="match status" value="1"/>
</dbReference>
<reference evidence="3" key="1">
    <citation type="submission" date="2023-03" db="EMBL/GenBank/DDBJ databases">
        <title>Massive genome expansion in bonnet fungi (Mycena s.s.) driven by repeated elements and novel gene families across ecological guilds.</title>
        <authorList>
            <consortium name="Lawrence Berkeley National Laboratory"/>
            <person name="Harder C.B."/>
            <person name="Miyauchi S."/>
            <person name="Viragh M."/>
            <person name="Kuo A."/>
            <person name="Thoen E."/>
            <person name="Andreopoulos B."/>
            <person name="Lu D."/>
            <person name="Skrede I."/>
            <person name="Drula E."/>
            <person name="Henrissat B."/>
            <person name="Morin E."/>
            <person name="Kohler A."/>
            <person name="Barry K."/>
            <person name="LaButti K."/>
            <person name="Morin E."/>
            <person name="Salamov A."/>
            <person name="Lipzen A."/>
            <person name="Mereny Z."/>
            <person name="Hegedus B."/>
            <person name="Baldrian P."/>
            <person name="Stursova M."/>
            <person name="Weitz H."/>
            <person name="Taylor A."/>
            <person name="Grigoriev I.V."/>
            <person name="Nagy L.G."/>
            <person name="Martin F."/>
            <person name="Kauserud H."/>
        </authorList>
    </citation>
    <scope>NUCLEOTIDE SEQUENCE</scope>
    <source>
        <strain evidence="3">9144</strain>
    </source>
</reference>
<comment type="caution">
    <text evidence="3">The sequence shown here is derived from an EMBL/GenBank/DDBJ whole genome shotgun (WGS) entry which is preliminary data.</text>
</comment>
<dbReference type="GO" id="GO:0005525">
    <property type="term" value="F:GTP binding"/>
    <property type="evidence" value="ECO:0007669"/>
    <property type="project" value="InterPro"/>
</dbReference>
<proteinExistence type="predicted"/>
<evidence type="ECO:0000256" key="1">
    <source>
        <dbReference type="SAM" id="Phobius"/>
    </source>
</evidence>